<protein>
    <recommendedName>
        <fullName evidence="4">Raptor N-terminal CASPase-like domain-containing protein</fullName>
    </recommendedName>
</protein>
<dbReference type="InterPro" id="IPR004083">
    <property type="entry name" value="Raptor"/>
</dbReference>
<dbReference type="GO" id="GO:0010506">
    <property type="term" value="P:regulation of autophagy"/>
    <property type="evidence" value="ECO:0007669"/>
    <property type="project" value="TreeGrafter"/>
</dbReference>
<dbReference type="SUPFAM" id="SSF48371">
    <property type="entry name" value="ARM repeat"/>
    <property type="match status" value="1"/>
</dbReference>
<dbReference type="InterPro" id="IPR016024">
    <property type="entry name" value="ARM-type_fold"/>
</dbReference>
<feature type="compositionally biased region" description="Acidic residues" evidence="3">
    <location>
        <begin position="676"/>
        <end position="707"/>
    </location>
</feature>
<dbReference type="GO" id="GO:0031929">
    <property type="term" value="P:TOR signaling"/>
    <property type="evidence" value="ECO:0007669"/>
    <property type="project" value="InterPro"/>
</dbReference>
<reference evidence="5" key="1">
    <citation type="submission" date="2016-01" db="EMBL/GenBank/DDBJ databases">
        <title>Reference transcriptome for the parasite Schistocephalus solidus: insights into the molecular evolution of parasitism.</title>
        <authorList>
            <person name="Hebert F.O."/>
            <person name="Grambauer S."/>
            <person name="Barber I."/>
            <person name="Landry C.R."/>
            <person name="Aubin-Horth N."/>
        </authorList>
    </citation>
    <scope>NUCLEOTIDE SEQUENCE</scope>
</reference>
<dbReference type="GO" id="GO:0030674">
    <property type="term" value="F:protein-macromolecule adaptor activity"/>
    <property type="evidence" value="ECO:0007669"/>
    <property type="project" value="TreeGrafter"/>
</dbReference>
<feature type="compositionally biased region" description="Polar residues" evidence="3">
    <location>
        <begin position="224"/>
        <end position="241"/>
    </location>
</feature>
<dbReference type="GO" id="GO:0009267">
    <property type="term" value="P:cellular response to starvation"/>
    <property type="evidence" value="ECO:0007669"/>
    <property type="project" value="TreeGrafter"/>
</dbReference>
<dbReference type="PANTHER" id="PTHR12848">
    <property type="entry name" value="REGULATORY-ASSOCIATED PROTEIN OF MTOR"/>
    <property type="match status" value="1"/>
</dbReference>
<dbReference type="InterPro" id="IPR029347">
    <property type="entry name" value="Raptor_N"/>
</dbReference>
<feature type="compositionally biased region" description="Basic and acidic residues" evidence="3">
    <location>
        <begin position="665"/>
        <end position="675"/>
    </location>
</feature>
<evidence type="ECO:0000256" key="2">
    <source>
        <dbReference type="ARBA" id="ARBA00022737"/>
    </source>
</evidence>
<dbReference type="PANTHER" id="PTHR12848:SF16">
    <property type="entry name" value="REGULATORY-ASSOCIATED PROTEIN OF MTOR"/>
    <property type="match status" value="1"/>
</dbReference>
<feature type="region of interest" description="Disordered" evidence="3">
    <location>
        <begin position="663"/>
        <end position="807"/>
    </location>
</feature>
<sequence length="1810" mass="197532">MDCVLEHSFEDTCSVCDHKATFIANHLNEIIEGVELYKEPYTREKIKTLTVALVICLNVDIDPPDVQKIPPFSRVEAWFDPTDASSYRALETIGKNLQAQYERWQPRARCKQCLDPTLDDVKKLCTSLRRNAKDDRILFHYNGHGVPRPTENGEIWVFNKTFTKYIPLSLYDLQRWLGGPSVYVLDCQNAGRVIKLYDIFCQRRKAEMLSAHEVDAQRGGSEGPQPNSDGSFGQGNKNGVTTPMRPTFATNSMPSALPVVSMENTIMLAACREFEDLPQHPDLPADLFTACLTTPIRTALKWHWLQYKEHFPGYIDEALLDRIPGSHSNRMSLLGEINWIFTAVTDTIAWCSFSGEIFQKLFRQDLLVASLFRNFLLAERIMRMYGSHPCSWPALKPTHDHSMWSAWDHSLDRLFQFLPQALRVLEPNPHVELSLPIIVTDSLQQNSTADTPSHLQELTAANSVRLKRLLSQVLKMRKQTSSAALRADQEAAPPGYGGRATHHEKLLHNHHHRSQGWRPVASGPSTTDSAGHSLQGFSGSHCAITANVPPKRTDDRLTKSAHYDCPHATPLATNSHSARPKFVIEPSSAHEESEAGETGDDRRGPTEKALSRISEEPSNVEVTNTTTLDAANARAPTESRPRSCPPDRRSLLQTGAQVALLRNAQKKESDSKGASEESEVSSNDLEDDDDEYEEEDEDDEDEEEGEEYSGTRDATEPTNETGPPAPTQEAPSGAVAAPHPQKQPELQKLMAQQHQLANVPQSVPPQPVKPAAILNHEPVGEGRKETSRGTQVLPPTVAGGGPLDQTSDTAVRSQAFERVACGISNRQNAPGNQLQQLGAQAFAPTERVRLNPSAPTFYSGLYAAGGSSTSSSSALGSVATTTADTTAGKPPFKPPDAMALVHPSDPPPGADFRPASFFTSQMTAFKAWLSVASGQRQTATQLPILLQVLLSQGHRIRALQLLSEFLDLGPWAVSHCLTVGILPYIVRLFHSNVPEVKPHLVFIWGKIIASAHTDFGRNEAVRESGYKYFTACLRDSANLSPLVRTLAAFALAKMLEAPSGAPDAFFQEVYYKQNFIPLVIEELQAPVPSAAEACRSDRVHLRLWLILALARLWYHNDEARWCGVRHGVHEVLYTYLRDVSPEVRAATVFALGTFVNNWSANRRDDVQALELSQQVGAQLIRVSAGDASPLVRRELVAALCGLVIQYEGQLIATAHQRWSCLPIMSAVDQNPAVVTRQTSIAVGSPSATASLLRGVAELGISKLSRSLSRSQNLVLEAKPQTPSSTPSAPAAPINAAPPLQKACNFLKGSPPPPPCTNIYAQLWSALLLLVRDPCPSVSDLAGIVLMYILEKLVKTHCLDTVISLADGTVRIDASTDPCEDGEDYCTGSPPSDKTCPNVIGSPPQSAAADAASSSTLIHSAQFPGRRTRQPDLVLLQEGPASESQRRTRGGGLENVKTEFFAWASRWFTQPLLQKYPSALTIGPIVSPEKATEVTTTNSSQLQPTTPKSVSSISSLASTATRNKTHQRRQHHPFTPPCLASLSSVSGDPQAVAFSSRVNRFVNCMASRQLGRARWHAIATRRDVKAAVTPSPTTTTPTGAQPTSLGSVAALDYNHLCRSSSPDLSGSNAGPPRCFLPRNGPSASCSDQIISRVQETAPETGALPNSLQLLQVFNSPANQCPLLARFHPYRPHLVVADAAGVSVWGIRRAERVQRLVGDGGGAGWFRGGSGADVSLEDLLAYELRSGRRLAPGEPVSIVKSRQTGSRLTSLEIINSNEERSLVLTASEDGRIRVWKNYDGKKDLAPELVTAW</sequence>
<dbReference type="GO" id="GO:0005737">
    <property type="term" value="C:cytoplasm"/>
    <property type="evidence" value="ECO:0007669"/>
    <property type="project" value="TreeGrafter"/>
</dbReference>
<evidence type="ECO:0000256" key="3">
    <source>
        <dbReference type="SAM" id="MobiDB-lite"/>
    </source>
</evidence>
<evidence type="ECO:0000256" key="1">
    <source>
        <dbReference type="ARBA" id="ARBA00022574"/>
    </source>
</evidence>
<feature type="compositionally biased region" description="Basic and acidic residues" evidence="3">
    <location>
        <begin position="778"/>
        <end position="787"/>
    </location>
</feature>
<dbReference type="Gene3D" id="1.25.10.10">
    <property type="entry name" value="Leucine-rich Repeat Variant"/>
    <property type="match status" value="1"/>
</dbReference>
<feature type="compositionally biased region" description="Basic residues" evidence="3">
    <location>
        <begin position="1522"/>
        <end position="1531"/>
    </location>
</feature>
<feature type="compositionally biased region" description="Low complexity" evidence="3">
    <location>
        <begin position="1508"/>
        <end position="1517"/>
    </location>
</feature>
<keyword evidence="2" id="KW-0677">Repeat</keyword>
<dbReference type="GO" id="GO:0030307">
    <property type="term" value="P:positive regulation of cell growth"/>
    <property type="evidence" value="ECO:0007669"/>
    <property type="project" value="TreeGrafter"/>
</dbReference>
<evidence type="ECO:0000313" key="5">
    <source>
        <dbReference type="EMBL" id="JAP40522.1"/>
    </source>
</evidence>
<dbReference type="Gene3D" id="3.40.50.1460">
    <property type="match status" value="1"/>
</dbReference>
<keyword evidence="1" id="KW-0853">WD repeat</keyword>
<dbReference type="SMART" id="SM01302">
    <property type="entry name" value="Raptor_N"/>
    <property type="match status" value="1"/>
</dbReference>
<name>A0A0X3NXV4_SCHSO</name>
<proteinExistence type="predicted"/>
<feature type="compositionally biased region" description="Basic and acidic residues" evidence="3">
    <location>
        <begin position="588"/>
        <end position="615"/>
    </location>
</feature>
<accession>A0A0X3NXV4</accession>
<feature type="compositionally biased region" description="Polar residues" evidence="3">
    <location>
        <begin position="1492"/>
        <end position="1507"/>
    </location>
</feature>
<feature type="region of interest" description="Disordered" evidence="3">
    <location>
        <begin position="213"/>
        <end position="246"/>
    </location>
</feature>
<feature type="compositionally biased region" description="Polar residues" evidence="3">
    <location>
        <begin position="616"/>
        <end position="629"/>
    </location>
</feature>
<feature type="region of interest" description="Disordered" evidence="3">
    <location>
        <begin position="585"/>
        <end position="649"/>
    </location>
</feature>
<organism evidence="5">
    <name type="scientific">Schistocephalus solidus</name>
    <name type="common">Tapeworm</name>
    <dbReference type="NCBI Taxonomy" id="70667"/>
    <lineage>
        <taxon>Eukaryota</taxon>
        <taxon>Metazoa</taxon>
        <taxon>Spiralia</taxon>
        <taxon>Lophotrochozoa</taxon>
        <taxon>Platyhelminthes</taxon>
        <taxon>Cestoda</taxon>
        <taxon>Eucestoda</taxon>
        <taxon>Diphyllobothriidea</taxon>
        <taxon>Diphyllobothriidae</taxon>
        <taxon>Schistocephalus</taxon>
    </lineage>
</organism>
<dbReference type="Pfam" id="PF14538">
    <property type="entry name" value="Raptor_N"/>
    <property type="match status" value="1"/>
</dbReference>
<dbReference type="GO" id="GO:0031931">
    <property type="term" value="C:TORC1 complex"/>
    <property type="evidence" value="ECO:0007669"/>
    <property type="project" value="InterPro"/>
</dbReference>
<feature type="region of interest" description="Disordered" evidence="3">
    <location>
        <begin position="481"/>
        <end position="534"/>
    </location>
</feature>
<gene>
    <name evidence="5" type="ORF">TR88680</name>
</gene>
<feature type="compositionally biased region" description="Basic and acidic residues" evidence="3">
    <location>
        <begin position="637"/>
        <end position="649"/>
    </location>
</feature>
<feature type="region of interest" description="Disordered" evidence="3">
    <location>
        <begin position="1491"/>
        <end position="1535"/>
    </location>
</feature>
<dbReference type="InterPro" id="IPR011989">
    <property type="entry name" value="ARM-like"/>
</dbReference>
<dbReference type="GO" id="GO:0071230">
    <property type="term" value="P:cellular response to amino acid stimulus"/>
    <property type="evidence" value="ECO:0007669"/>
    <property type="project" value="TreeGrafter"/>
</dbReference>
<dbReference type="EMBL" id="GEEE01022703">
    <property type="protein sequence ID" value="JAP40522.1"/>
    <property type="molecule type" value="Transcribed_RNA"/>
</dbReference>
<dbReference type="PRINTS" id="PR01547">
    <property type="entry name" value="YEAST176DUF"/>
</dbReference>
<evidence type="ECO:0000259" key="4">
    <source>
        <dbReference type="SMART" id="SM01302"/>
    </source>
</evidence>
<feature type="compositionally biased region" description="Polar residues" evidence="3">
    <location>
        <begin position="523"/>
        <end position="534"/>
    </location>
</feature>
<feature type="domain" description="Raptor N-terminal CASPase-like" evidence="4">
    <location>
        <begin position="45"/>
        <end position="198"/>
    </location>
</feature>